<dbReference type="GO" id="GO:0003723">
    <property type="term" value="F:RNA binding"/>
    <property type="evidence" value="ECO:0007669"/>
    <property type="project" value="InterPro"/>
</dbReference>
<dbReference type="Pfam" id="PF03657">
    <property type="entry name" value="UPF0113"/>
    <property type="match status" value="1"/>
</dbReference>
<dbReference type="InterPro" id="IPR005155">
    <property type="entry name" value="UPF0113_PUA"/>
</dbReference>
<dbReference type="Gene3D" id="2.30.130.10">
    <property type="entry name" value="PUA domain"/>
    <property type="match status" value="1"/>
</dbReference>
<reference evidence="4" key="1">
    <citation type="journal article" date="2014" name="Front. Microbiol.">
        <title>High frequency of phylogenetically diverse reductive dehalogenase-homologous genes in deep subseafloor sedimentary metagenomes.</title>
        <authorList>
            <person name="Kawai M."/>
            <person name="Futagami T."/>
            <person name="Toyoda A."/>
            <person name="Takaki Y."/>
            <person name="Nishi S."/>
            <person name="Hori S."/>
            <person name="Arai W."/>
            <person name="Tsubouchi T."/>
            <person name="Morono Y."/>
            <person name="Uchiyama I."/>
            <person name="Ito T."/>
            <person name="Fujiyama A."/>
            <person name="Inagaki F."/>
            <person name="Takami H."/>
        </authorList>
    </citation>
    <scope>NUCLEOTIDE SEQUENCE</scope>
    <source>
        <strain evidence="4">Expedition CK06-06</strain>
    </source>
</reference>
<dbReference type="EMBL" id="BARU01001117">
    <property type="protein sequence ID" value="GAH29350.1"/>
    <property type="molecule type" value="Genomic_DNA"/>
</dbReference>
<dbReference type="InterPro" id="IPR016686">
    <property type="entry name" value="Ribosomal_synth_fac_NIP7"/>
</dbReference>
<dbReference type="GO" id="GO:0005634">
    <property type="term" value="C:nucleus"/>
    <property type="evidence" value="ECO:0007669"/>
    <property type="project" value="InterPro"/>
</dbReference>
<evidence type="ECO:0000259" key="3">
    <source>
        <dbReference type="SMART" id="SM00359"/>
    </source>
</evidence>
<comment type="similarity">
    <text evidence="1">Belongs to the NIP7 family.</text>
</comment>
<dbReference type="AlphaFoldDB" id="X1F9W4"/>
<dbReference type="SUPFAM" id="SSF88697">
    <property type="entry name" value="PUA domain-like"/>
    <property type="match status" value="1"/>
</dbReference>
<accession>X1F9W4</accession>
<dbReference type="GO" id="GO:0042255">
    <property type="term" value="P:ribosome assembly"/>
    <property type="evidence" value="ECO:0007669"/>
    <property type="project" value="InterPro"/>
</dbReference>
<evidence type="ECO:0000256" key="2">
    <source>
        <dbReference type="ARBA" id="ARBA00022517"/>
    </source>
</evidence>
<evidence type="ECO:0000313" key="4">
    <source>
        <dbReference type="EMBL" id="GAH29350.1"/>
    </source>
</evidence>
<dbReference type="CDD" id="cd21151">
    <property type="entry name" value="PUA_Nip7-like"/>
    <property type="match status" value="1"/>
</dbReference>
<dbReference type="InterPro" id="IPR015947">
    <property type="entry name" value="PUA-like_sf"/>
</dbReference>
<evidence type="ECO:0000256" key="1">
    <source>
        <dbReference type="ARBA" id="ARBA00009895"/>
    </source>
</evidence>
<proteinExistence type="inferred from homology"/>
<dbReference type="PROSITE" id="PS50890">
    <property type="entry name" value="PUA"/>
    <property type="match status" value="1"/>
</dbReference>
<dbReference type="PIRSF" id="PIRSF017190">
    <property type="entry name" value="Rbsml_synth_fac_NIP7"/>
    <property type="match status" value="1"/>
</dbReference>
<keyword evidence="2" id="KW-0690">Ribosome biogenesis</keyword>
<comment type="caution">
    <text evidence="4">The sequence shown here is derived from an EMBL/GenBank/DDBJ whole genome shotgun (WGS) entry which is preliminary data.</text>
</comment>
<feature type="domain" description="PUA" evidence="3">
    <location>
        <begin position="64"/>
        <end position="143"/>
    </location>
</feature>
<dbReference type="SMART" id="SM00359">
    <property type="entry name" value="PUA"/>
    <property type="match status" value="1"/>
</dbReference>
<name>X1F9W4_9ZZZZ</name>
<gene>
    <name evidence="4" type="ORF">S03H2_03116</name>
</gene>
<protein>
    <recommendedName>
        <fullName evidence="3">PUA domain-containing protein</fullName>
    </recommendedName>
</protein>
<sequence>MEAESKFPSIFLISKDQLKLLRTLKNNKIISAGLYFGFIKKGNFYLSLEGAEFLYNNNLFSDLKRIHLNDKGEKSILYGNSVLKNMIHAIPGSLKQNDILLIFNRNDEIIALAQSKYNYQNIQKLKPKEIIAINLNDKGYYLRRNQ</sequence>
<dbReference type="InterPro" id="IPR036974">
    <property type="entry name" value="PUA_sf"/>
</dbReference>
<organism evidence="4">
    <name type="scientific">marine sediment metagenome</name>
    <dbReference type="NCBI Taxonomy" id="412755"/>
    <lineage>
        <taxon>unclassified sequences</taxon>
        <taxon>metagenomes</taxon>
        <taxon>ecological metagenomes</taxon>
    </lineage>
</organism>
<dbReference type="InterPro" id="IPR002478">
    <property type="entry name" value="PUA"/>
</dbReference>